<accession>A0A1I7NN01</accession>
<evidence type="ECO:0000256" key="1">
    <source>
        <dbReference type="SAM" id="MobiDB-lite"/>
    </source>
</evidence>
<sequence length="64" mass="6566">MSFVHLGLPNPHLASPWEGEGPHRGRGEILTQPPAQLLPLAGRGWVGGCAPTNPFSVSAPGASS</sequence>
<name>A0A1I7NN01_9HYPH</name>
<reference evidence="2 3" key="1">
    <citation type="submission" date="2016-10" db="EMBL/GenBank/DDBJ databases">
        <authorList>
            <person name="de Groot N.N."/>
        </authorList>
    </citation>
    <scope>NUCLEOTIDE SEQUENCE [LARGE SCALE GENOMIC DNA]</scope>
    <source>
        <strain evidence="2 3">IPL20</strain>
    </source>
</reference>
<dbReference type="AlphaFoldDB" id="A0A1I7NN01"/>
<organism evidence="2 3">
    <name type="scientific">Devosia crocina</name>
    <dbReference type="NCBI Taxonomy" id="429728"/>
    <lineage>
        <taxon>Bacteria</taxon>
        <taxon>Pseudomonadati</taxon>
        <taxon>Pseudomonadota</taxon>
        <taxon>Alphaproteobacteria</taxon>
        <taxon>Hyphomicrobiales</taxon>
        <taxon>Devosiaceae</taxon>
        <taxon>Devosia</taxon>
    </lineage>
</organism>
<evidence type="ECO:0000313" key="2">
    <source>
        <dbReference type="EMBL" id="SFV36031.1"/>
    </source>
</evidence>
<keyword evidence="3" id="KW-1185">Reference proteome</keyword>
<feature type="region of interest" description="Disordered" evidence="1">
    <location>
        <begin position="11"/>
        <end position="30"/>
    </location>
</feature>
<dbReference type="EMBL" id="FPCK01000002">
    <property type="protein sequence ID" value="SFV36031.1"/>
    <property type="molecule type" value="Genomic_DNA"/>
</dbReference>
<evidence type="ECO:0000313" key="3">
    <source>
        <dbReference type="Proteomes" id="UP000199074"/>
    </source>
</evidence>
<dbReference type="STRING" id="429728.SAMN05216456_2312"/>
<proteinExistence type="predicted"/>
<dbReference type="Proteomes" id="UP000199074">
    <property type="component" value="Unassembled WGS sequence"/>
</dbReference>
<gene>
    <name evidence="2" type="ORF">SAMN05216456_2312</name>
</gene>
<protein>
    <submittedName>
        <fullName evidence="2">Uncharacterized protein</fullName>
    </submittedName>
</protein>